<dbReference type="CDD" id="cd05399">
    <property type="entry name" value="NT_Rel-Spo_like"/>
    <property type="match status" value="1"/>
</dbReference>
<dbReference type="Proteomes" id="UP001354989">
    <property type="component" value="Chromosome"/>
</dbReference>
<evidence type="ECO:0000313" key="3">
    <source>
        <dbReference type="EMBL" id="BDC98397.1"/>
    </source>
</evidence>
<dbReference type="Gene3D" id="3.30.70.260">
    <property type="match status" value="1"/>
</dbReference>
<dbReference type="SUPFAM" id="SSF81301">
    <property type="entry name" value="Nucleotidyltransferase"/>
    <property type="match status" value="1"/>
</dbReference>
<gene>
    <name evidence="3" type="primary">relA</name>
    <name evidence="3" type="ORF">PEPS_06780</name>
</gene>
<reference evidence="3 4" key="1">
    <citation type="submission" date="2021-12" db="EMBL/GenBank/DDBJ databases">
        <title>Genome sequencing of bacteria with rrn-lacking chromosome and rrn-plasmid.</title>
        <authorList>
            <person name="Anda M."/>
            <person name="Iwasaki W."/>
        </authorList>
    </citation>
    <scope>NUCLEOTIDE SEQUENCE [LARGE SCALE GENOMIC DNA]</scope>
    <source>
        <strain evidence="3 4">NBRC 101262</strain>
    </source>
</reference>
<evidence type="ECO:0000256" key="1">
    <source>
        <dbReference type="RuleBase" id="RU003847"/>
    </source>
</evidence>
<dbReference type="Gene3D" id="3.10.20.30">
    <property type="match status" value="1"/>
</dbReference>
<dbReference type="NCBIfam" id="TIGR00691">
    <property type="entry name" value="spoT_relA"/>
    <property type="match status" value="1"/>
</dbReference>
<dbReference type="SUPFAM" id="SSF109604">
    <property type="entry name" value="HD-domain/PDEase-like"/>
    <property type="match status" value="1"/>
</dbReference>
<dbReference type="Gene3D" id="3.30.460.10">
    <property type="entry name" value="Beta Polymerase, domain 2"/>
    <property type="match status" value="1"/>
</dbReference>
<dbReference type="InterPro" id="IPR002912">
    <property type="entry name" value="ACT_dom"/>
</dbReference>
<dbReference type="Pfam" id="PF02824">
    <property type="entry name" value="TGS"/>
    <property type="match status" value="1"/>
</dbReference>
<proteinExistence type="inferred from homology"/>
<keyword evidence="4" id="KW-1185">Reference proteome</keyword>
<dbReference type="InterPro" id="IPR003607">
    <property type="entry name" value="HD/PDEase_dom"/>
</dbReference>
<dbReference type="InterPro" id="IPR012676">
    <property type="entry name" value="TGS-like"/>
</dbReference>
<dbReference type="PANTHER" id="PTHR21262">
    <property type="entry name" value="GUANOSINE-3',5'-BIS DIPHOSPHATE 3'-PYROPHOSPHOHYDROLASE"/>
    <property type="match status" value="1"/>
</dbReference>
<evidence type="ECO:0000313" key="4">
    <source>
        <dbReference type="Proteomes" id="UP001354989"/>
    </source>
</evidence>
<evidence type="ECO:0000259" key="2">
    <source>
        <dbReference type="PROSITE" id="PS51880"/>
    </source>
</evidence>
<comment type="function">
    <text evidence="1">In eubacteria ppGpp (guanosine 3'-diphosphate 5'-diphosphate) is a mediator of the stringent response that coordinates a variety of cellular activities in response to changes in nutritional abundance.</text>
</comment>
<dbReference type="InterPro" id="IPR045600">
    <property type="entry name" value="RelA/SpoT_AH_RIS"/>
</dbReference>
<dbReference type="Pfam" id="PF04607">
    <property type="entry name" value="RelA_SpoT"/>
    <property type="match status" value="1"/>
</dbReference>
<feature type="domain" description="TGS" evidence="2">
    <location>
        <begin position="403"/>
        <end position="465"/>
    </location>
</feature>
<dbReference type="SUPFAM" id="SSF81271">
    <property type="entry name" value="TGS-like"/>
    <property type="match status" value="1"/>
</dbReference>
<name>A0ABM7VBT4_9BACT</name>
<dbReference type="EMBL" id="AP025292">
    <property type="protein sequence ID" value="BDC98397.1"/>
    <property type="molecule type" value="Genomic_DNA"/>
</dbReference>
<comment type="similarity">
    <text evidence="1">Belongs to the relA/spoT family.</text>
</comment>
<dbReference type="RefSeq" id="WP_332921088.1">
    <property type="nucleotide sequence ID" value="NZ_AP025292.1"/>
</dbReference>
<dbReference type="SUPFAM" id="SSF55021">
    <property type="entry name" value="ACT-like"/>
    <property type="match status" value="1"/>
</dbReference>
<accession>A0ABM7VBT4</accession>
<dbReference type="SMART" id="SM00954">
    <property type="entry name" value="RelA_SpoT"/>
    <property type="match status" value="1"/>
</dbReference>
<dbReference type="InterPro" id="IPR004811">
    <property type="entry name" value="RelA/Spo_fam"/>
</dbReference>
<dbReference type="Gene3D" id="1.10.3210.10">
    <property type="entry name" value="Hypothetical protein af1432"/>
    <property type="match status" value="1"/>
</dbReference>
<dbReference type="CDD" id="cd04876">
    <property type="entry name" value="ACT_RelA-SpoT"/>
    <property type="match status" value="1"/>
</dbReference>
<sequence>MTTVELEEERKEIISRYRKMLRHAKPVLKDGDAKIIKKAFYTAMEAHQDMRRKSGEPYIFHPIEVAMICIDEIGLGTTSIVAALLHDVVEDTDIELTDIERDFGPKVAQIIDGLTKISGVFEYGTSAQAENFRKMLLTLSQDVRVILIKLADRLHNMRTLGSMPRHKQLKIASETIYLYAPLAHRLGLYAIKSELEDLYLKYSDQETYREIANKLNQTKVARNNFIKSFIRPIRTKIGTMNYPFEIKGRPKSIYSIWRKMKKQNVPFEQVYDLFAIRIIIDTPMEEEKSTCWQIYSLVTDSYKPNPDRLRDWISTPKGNGYESLHTTVMSRPGQWVEVQIRTRRMDEIAEKGYAAHWKYKENSNKQNGAGGLENWIAKVREMLEQNDSSAMEFVDDFKSNLFNEEVFIFTPKGDLKILPHNATALDFAFEIHSEVGAKCIGAKVNQKLVPLSYKVKTGDQVEILTSTKQKPNEGWLKNVVTSKARSRIKEALAEDRKRNIEMGREIVERKVKQMKMDYNEVTMQRLRAFFNQKSIPDLMDKIGKGEIDAKEIKKFQEAREQVSSKKKTTTQVTDASTFKKEAVTNKNRERDEDILYIGEDMDIFEYKTAKCCNPIPGDDIFGFITVNEGIKIHRTSCPNAVELMSNHGHRVIKARWASQKDESFLTGLRIEGTDRVGLINDISKIISEDLKVNMRSVSIESDKGIFRGDIQLFVQDTKHLDQLIKNLSNVNGVIQVTRTDLK</sequence>
<dbReference type="CDD" id="cd01668">
    <property type="entry name" value="TGS_RSH"/>
    <property type="match status" value="1"/>
</dbReference>
<dbReference type="InterPro" id="IPR033655">
    <property type="entry name" value="TGS_RelA/SpoT"/>
</dbReference>
<dbReference type="Pfam" id="PF13291">
    <property type="entry name" value="ACT_4"/>
    <property type="match status" value="1"/>
</dbReference>
<organism evidence="3 4">
    <name type="scientific">Persicobacter psychrovividus</name>
    <dbReference type="NCBI Taxonomy" id="387638"/>
    <lineage>
        <taxon>Bacteria</taxon>
        <taxon>Pseudomonadati</taxon>
        <taxon>Bacteroidota</taxon>
        <taxon>Cytophagia</taxon>
        <taxon>Cytophagales</taxon>
        <taxon>Persicobacteraceae</taxon>
        <taxon>Persicobacter</taxon>
    </lineage>
</organism>
<dbReference type="SMART" id="SM00471">
    <property type="entry name" value="HDc"/>
    <property type="match status" value="1"/>
</dbReference>
<dbReference type="PROSITE" id="PS51880">
    <property type="entry name" value="TGS"/>
    <property type="match status" value="1"/>
</dbReference>
<dbReference type="InterPro" id="IPR045865">
    <property type="entry name" value="ACT-like_dom_sf"/>
</dbReference>
<dbReference type="CDD" id="cd00077">
    <property type="entry name" value="HDc"/>
    <property type="match status" value="1"/>
</dbReference>
<dbReference type="Pfam" id="PF13328">
    <property type="entry name" value="HD_4"/>
    <property type="match status" value="1"/>
</dbReference>
<dbReference type="InterPro" id="IPR012675">
    <property type="entry name" value="Beta-grasp_dom_sf"/>
</dbReference>
<protein>
    <submittedName>
        <fullName evidence="3">RelA/SpoT family protein</fullName>
    </submittedName>
</protein>
<dbReference type="InterPro" id="IPR004095">
    <property type="entry name" value="TGS"/>
</dbReference>
<dbReference type="Pfam" id="PF19296">
    <property type="entry name" value="RelA_AH_RIS"/>
    <property type="match status" value="1"/>
</dbReference>
<dbReference type="InterPro" id="IPR043519">
    <property type="entry name" value="NT_sf"/>
</dbReference>
<dbReference type="InterPro" id="IPR007685">
    <property type="entry name" value="RelA_SpoT"/>
</dbReference>
<dbReference type="PANTHER" id="PTHR21262:SF31">
    <property type="entry name" value="GTP PYROPHOSPHOKINASE"/>
    <property type="match status" value="1"/>
</dbReference>